<feature type="transmembrane region" description="Helical" evidence="1">
    <location>
        <begin position="282"/>
        <end position="305"/>
    </location>
</feature>
<accession>A0AA39MHT0</accession>
<evidence type="ECO:0000313" key="3">
    <source>
        <dbReference type="Proteomes" id="UP001175226"/>
    </source>
</evidence>
<gene>
    <name evidence="2" type="ORF">EV421DRAFT_2088060</name>
</gene>
<feature type="transmembrane region" description="Helical" evidence="1">
    <location>
        <begin position="221"/>
        <end position="249"/>
    </location>
</feature>
<reference evidence="2" key="1">
    <citation type="submission" date="2023-06" db="EMBL/GenBank/DDBJ databases">
        <authorList>
            <consortium name="Lawrence Berkeley National Laboratory"/>
            <person name="Ahrendt S."/>
            <person name="Sahu N."/>
            <person name="Indic B."/>
            <person name="Wong-Bajracharya J."/>
            <person name="Merenyi Z."/>
            <person name="Ke H.-M."/>
            <person name="Monk M."/>
            <person name="Kocsube S."/>
            <person name="Drula E."/>
            <person name="Lipzen A."/>
            <person name="Balint B."/>
            <person name="Henrissat B."/>
            <person name="Andreopoulos B."/>
            <person name="Martin F.M."/>
            <person name="Harder C.B."/>
            <person name="Rigling D."/>
            <person name="Ford K.L."/>
            <person name="Foster G.D."/>
            <person name="Pangilinan J."/>
            <person name="Papanicolaou A."/>
            <person name="Barry K."/>
            <person name="LaButti K."/>
            <person name="Viragh M."/>
            <person name="Koriabine M."/>
            <person name="Yan M."/>
            <person name="Riley R."/>
            <person name="Champramary S."/>
            <person name="Plett K.L."/>
            <person name="Tsai I.J."/>
            <person name="Slot J."/>
            <person name="Sipos G."/>
            <person name="Plett J."/>
            <person name="Nagy L.G."/>
            <person name="Grigoriev I.V."/>
        </authorList>
    </citation>
    <scope>NUCLEOTIDE SEQUENCE</scope>
    <source>
        <strain evidence="2">FPL87.14</strain>
    </source>
</reference>
<dbReference type="Proteomes" id="UP001175226">
    <property type="component" value="Unassembled WGS sequence"/>
</dbReference>
<dbReference type="EMBL" id="JAUEPT010000073">
    <property type="protein sequence ID" value="KAK0434224.1"/>
    <property type="molecule type" value="Genomic_DNA"/>
</dbReference>
<feature type="transmembrane region" description="Helical" evidence="1">
    <location>
        <begin position="16"/>
        <end position="37"/>
    </location>
</feature>
<keyword evidence="3" id="KW-1185">Reference proteome</keyword>
<comment type="caution">
    <text evidence="2">The sequence shown here is derived from an EMBL/GenBank/DDBJ whole genome shotgun (WGS) entry which is preliminary data.</text>
</comment>
<keyword evidence="1" id="KW-1133">Transmembrane helix</keyword>
<proteinExistence type="predicted"/>
<evidence type="ECO:0000256" key="1">
    <source>
        <dbReference type="SAM" id="Phobius"/>
    </source>
</evidence>
<dbReference type="AlphaFoldDB" id="A0AA39MHT0"/>
<name>A0AA39MHT0_9AGAR</name>
<organism evidence="2 3">
    <name type="scientific">Armillaria borealis</name>
    <dbReference type="NCBI Taxonomy" id="47425"/>
    <lineage>
        <taxon>Eukaryota</taxon>
        <taxon>Fungi</taxon>
        <taxon>Dikarya</taxon>
        <taxon>Basidiomycota</taxon>
        <taxon>Agaricomycotina</taxon>
        <taxon>Agaricomycetes</taxon>
        <taxon>Agaricomycetidae</taxon>
        <taxon>Agaricales</taxon>
        <taxon>Marasmiineae</taxon>
        <taxon>Physalacriaceae</taxon>
        <taxon>Armillaria</taxon>
    </lineage>
</organism>
<sequence>MPTDSILATKRIRRCFFFSLVFVIMVPVICIILAVTLHPREFEYRASSVDNGNRTIELHADLVSADLKQGTVVLDWSIVDDTCYLDDSGQSDCANINIYFATSKPSDNNRPTDPTFIWNITADINDAYQCVLSFRSVIDCIPASAIDLSLMSLNSYTAVVLCFAEDANTNGPVKLHLKDTSGLVGGLKIQANVLNFTELDSSVPELIFIEINLQRGTLIKWYCIVITITFWLITITICLLMIMTVGFGFRQRNEIVVVPIGTVFAFTQLRSTMPGAPDGFDFVGVLPCLVLLSICAITMVGIYIFTDPAKDSREQLTWSALGEPVLDDSLYRCSNRLSHSESSLLA</sequence>
<evidence type="ECO:0000313" key="2">
    <source>
        <dbReference type="EMBL" id="KAK0434224.1"/>
    </source>
</evidence>
<keyword evidence="1" id="KW-0472">Membrane</keyword>
<keyword evidence="1" id="KW-0812">Transmembrane</keyword>
<protein>
    <submittedName>
        <fullName evidence="2">Uncharacterized protein</fullName>
    </submittedName>
</protein>